<dbReference type="Pfam" id="PF13399">
    <property type="entry name" value="LytR_C"/>
    <property type="match status" value="1"/>
</dbReference>
<proteinExistence type="inferred from homology"/>
<feature type="domain" description="LytR/CpsA/Psr regulator C-terminal" evidence="5">
    <location>
        <begin position="454"/>
        <end position="549"/>
    </location>
</feature>
<gene>
    <name evidence="6" type="ORF">SAMN05216251_10822</name>
</gene>
<dbReference type="InterPro" id="IPR027381">
    <property type="entry name" value="LytR/CpsA/Psr_C"/>
</dbReference>
<keyword evidence="3" id="KW-1133">Transmembrane helix</keyword>
<feature type="transmembrane region" description="Helical" evidence="3">
    <location>
        <begin position="88"/>
        <end position="111"/>
    </location>
</feature>
<evidence type="ECO:0000313" key="7">
    <source>
        <dbReference type="Proteomes" id="UP000199323"/>
    </source>
</evidence>
<dbReference type="STRING" id="380248.SAMN05216251_10822"/>
<evidence type="ECO:0000256" key="2">
    <source>
        <dbReference type="SAM" id="MobiDB-lite"/>
    </source>
</evidence>
<comment type="similarity">
    <text evidence="1">Belongs to the LytR/CpsA/Psr (LCP) family.</text>
</comment>
<dbReference type="RefSeq" id="WP_093714033.1">
    <property type="nucleotide sequence ID" value="NZ_FONG01000008.1"/>
</dbReference>
<feature type="compositionally biased region" description="Gly residues" evidence="2">
    <location>
        <begin position="1"/>
        <end position="11"/>
    </location>
</feature>
<protein>
    <submittedName>
        <fullName evidence="6">Transcriptional attenuator, LytR family</fullName>
    </submittedName>
</protein>
<reference evidence="6 7" key="1">
    <citation type="submission" date="2016-10" db="EMBL/GenBank/DDBJ databases">
        <authorList>
            <person name="de Groot N.N."/>
        </authorList>
    </citation>
    <scope>NUCLEOTIDE SEQUENCE [LARGE SCALE GENOMIC DNA]</scope>
    <source>
        <strain evidence="6 7">CGMCC 4.3510</strain>
    </source>
</reference>
<feature type="domain" description="Cell envelope-related transcriptional attenuator" evidence="4">
    <location>
        <begin position="173"/>
        <end position="334"/>
    </location>
</feature>
<keyword evidence="3" id="KW-0812">Transmembrane</keyword>
<dbReference type="PANTHER" id="PTHR33392">
    <property type="entry name" value="POLYISOPRENYL-TEICHOIC ACID--PEPTIDOGLYCAN TEICHOIC ACID TRANSFERASE TAGU"/>
    <property type="match status" value="1"/>
</dbReference>
<evidence type="ECO:0000259" key="5">
    <source>
        <dbReference type="Pfam" id="PF13399"/>
    </source>
</evidence>
<dbReference type="EMBL" id="FONG01000008">
    <property type="protein sequence ID" value="SFF07842.1"/>
    <property type="molecule type" value="Genomic_DNA"/>
</dbReference>
<dbReference type="Proteomes" id="UP000199323">
    <property type="component" value="Unassembled WGS sequence"/>
</dbReference>
<accession>A0A1I2FQU6</accession>
<dbReference type="PANTHER" id="PTHR33392:SF6">
    <property type="entry name" value="POLYISOPRENYL-TEICHOIC ACID--PEPTIDOGLYCAN TEICHOIC ACID TRANSFERASE TAGU"/>
    <property type="match status" value="1"/>
</dbReference>
<name>A0A1I2FQU6_9ACTN</name>
<evidence type="ECO:0000256" key="3">
    <source>
        <dbReference type="SAM" id="Phobius"/>
    </source>
</evidence>
<keyword evidence="3" id="KW-0472">Membrane</keyword>
<dbReference type="AlphaFoldDB" id="A0A1I2FQU6"/>
<organism evidence="6 7">
    <name type="scientific">Actinacidiphila alni</name>
    <dbReference type="NCBI Taxonomy" id="380248"/>
    <lineage>
        <taxon>Bacteria</taxon>
        <taxon>Bacillati</taxon>
        <taxon>Actinomycetota</taxon>
        <taxon>Actinomycetes</taxon>
        <taxon>Kitasatosporales</taxon>
        <taxon>Streptomycetaceae</taxon>
        <taxon>Actinacidiphila</taxon>
    </lineage>
</organism>
<sequence length="589" mass="61386">MRDGTVGGNGFGTASNPDNLGWDEGLYRDDARSYAPGADDSYALGADDPASGGEEPPGRIPEPRGAGSGGGHRRGGPRRRPKSRRKRILKWVSIGLAVAVLGTAGAAYGYYEYLSGKIRKGERVSGSTNVAKTKANANGDTPMNILILGSDSRNDAEDLKLGGARSTVGEPPRADVIMIAHLSADRSNMSVVSIPRDTRVNIPQCTDPKTHKVYAATNAIINESLGRGGAGCTLATVQNLTGVYIDHWLTIDFSGVVKMADVVGGVEVCVKENVDDHSTPAQPGGSHLHLKAGKQKVYGETALQWLRTRHAWGSDAMRAKAQHMYMSSLIRQLRSQNLFTNPGKLNKIATTAMSAFEVSKEIGTPKKLYDLGMELKTVPSNRITMLTMPHDADPEAPDAHYIPSADAAQVWSLLRNDVAMDANGKAKTPASGSPSAKPTTSAPSGPPAAAAGTIPVTVVNGTAGTSDGVPTGHRAGDIATALQGAGFTQAKATQEAKPSPGTRLVYPTSGGAQGKADATAVAKALKIPAANVKADADVSAITLTIGADWKTGTDFSKTLPKSGSVPTTADATNGADTTGCMEVLPIYRW</sequence>
<dbReference type="NCBIfam" id="TIGR00350">
    <property type="entry name" value="lytR_cpsA_psr"/>
    <property type="match status" value="1"/>
</dbReference>
<feature type="region of interest" description="Disordered" evidence="2">
    <location>
        <begin position="423"/>
        <end position="452"/>
    </location>
</feature>
<evidence type="ECO:0000313" key="6">
    <source>
        <dbReference type="EMBL" id="SFF07842.1"/>
    </source>
</evidence>
<dbReference type="InterPro" id="IPR004474">
    <property type="entry name" value="LytR_CpsA_psr"/>
</dbReference>
<evidence type="ECO:0000256" key="1">
    <source>
        <dbReference type="ARBA" id="ARBA00006068"/>
    </source>
</evidence>
<dbReference type="Gene3D" id="3.40.630.190">
    <property type="entry name" value="LCP protein"/>
    <property type="match status" value="1"/>
</dbReference>
<feature type="compositionally biased region" description="Low complexity" evidence="2">
    <location>
        <begin position="425"/>
        <end position="452"/>
    </location>
</feature>
<dbReference type="Pfam" id="PF03816">
    <property type="entry name" value="LytR_cpsA_psr"/>
    <property type="match status" value="1"/>
</dbReference>
<keyword evidence="7" id="KW-1185">Reference proteome</keyword>
<feature type="region of interest" description="Disordered" evidence="2">
    <location>
        <begin position="1"/>
        <end position="84"/>
    </location>
</feature>
<feature type="compositionally biased region" description="Basic residues" evidence="2">
    <location>
        <begin position="71"/>
        <end position="84"/>
    </location>
</feature>
<dbReference type="OrthoDB" id="9782542at2"/>
<evidence type="ECO:0000259" key="4">
    <source>
        <dbReference type="Pfam" id="PF03816"/>
    </source>
</evidence>
<dbReference type="InterPro" id="IPR050922">
    <property type="entry name" value="LytR/CpsA/Psr_CW_biosynth"/>
</dbReference>